<comment type="similarity">
    <text evidence="1">Belongs to the ATP-dependent AMP-binding enzyme family.</text>
</comment>
<dbReference type="GO" id="GO:0004467">
    <property type="term" value="F:long-chain fatty acid-CoA ligase activity"/>
    <property type="evidence" value="ECO:0007669"/>
    <property type="project" value="TreeGrafter"/>
</dbReference>
<dbReference type="PANTHER" id="PTHR43272">
    <property type="entry name" value="LONG-CHAIN-FATTY-ACID--COA LIGASE"/>
    <property type="match status" value="1"/>
</dbReference>
<evidence type="ECO:0000256" key="2">
    <source>
        <dbReference type="ARBA" id="ARBA00022598"/>
    </source>
</evidence>
<dbReference type="SUPFAM" id="SSF56801">
    <property type="entry name" value="Acetyl-CoA synthetase-like"/>
    <property type="match status" value="1"/>
</dbReference>
<evidence type="ECO:0000256" key="3">
    <source>
        <dbReference type="ARBA" id="ARBA00022741"/>
    </source>
</evidence>
<proteinExistence type="inferred from homology"/>
<dbReference type="EMBL" id="KB206169">
    <property type="protein sequence ID" value="ELP94831.1"/>
    <property type="molecule type" value="Genomic_DNA"/>
</dbReference>
<protein>
    <submittedName>
        <fullName evidence="6">AMP dependent ligase/synthetase, putative</fullName>
    </submittedName>
</protein>
<dbReference type="RefSeq" id="XP_004261602.1">
    <property type="nucleotide sequence ID" value="XM_004261554.1"/>
</dbReference>
<dbReference type="GO" id="GO:0035336">
    <property type="term" value="P:long-chain fatty-acyl-CoA metabolic process"/>
    <property type="evidence" value="ECO:0007669"/>
    <property type="project" value="TreeGrafter"/>
</dbReference>
<dbReference type="GO" id="GO:0005886">
    <property type="term" value="C:plasma membrane"/>
    <property type="evidence" value="ECO:0007669"/>
    <property type="project" value="TreeGrafter"/>
</dbReference>
<keyword evidence="3" id="KW-0547">Nucleotide-binding</keyword>
<dbReference type="OMA" id="CAYSLMD"/>
<feature type="domain" description="AMP-dependent synthetase/ligase" evidence="5">
    <location>
        <begin position="48"/>
        <end position="449"/>
    </location>
</feature>
<dbReference type="OrthoDB" id="3633556at2759"/>
<dbReference type="AlphaFoldDB" id="A0A0A1UDZ6"/>
<dbReference type="InterPro" id="IPR042099">
    <property type="entry name" value="ANL_N_sf"/>
</dbReference>
<keyword evidence="4" id="KW-0067">ATP-binding</keyword>
<accession>A0A0A1UDZ6</accession>
<organism evidence="6 7">
    <name type="scientific">Entamoeba invadens IP1</name>
    <dbReference type="NCBI Taxonomy" id="370355"/>
    <lineage>
        <taxon>Eukaryota</taxon>
        <taxon>Amoebozoa</taxon>
        <taxon>Evosea</taxon>
        <taxon>Archamoebae</taxon>
        <taxon>Mastigamoebida</taxon>
        <taxon>Entamoebidae</taxon>
        <taxon>Entamoeba</taxon>
    </lineage>
</organism>
<dbReference type="GO" id="GO:0005783">
    <property type="term" value="C:endoplasmic reticulum"/>
    <property type="evidence" value="ECO:0007669"/>
    <property type="project" value="TreeGrafter"/>
</dbReference>
<sequence>MDGIIDKIQEEKSIRIHLEHIESKPIHLFEKFPKTIVEALMCNQFIKTPAITLKDDRKTTTTWQGLVEAAFQCAYCLIDIKHKHPTLDEKAVLLCMNNCHEVFEIAYGCFLCGIIPLFVSPRTPKEDIKTIIEESKVIACFFDYHQKNKFEEINKEIPLVMILVGAKMTSNEKIIPYLNWVRIKEENAAVKQEKETEIETVIESTKPEDICEVAFVPSEVGGLKGVIWTHNNIISECCYMNNIFNFQEKEKYVSSFLNSFFFERIMSLYLALLFRFHVFISTPEMLKKNANPFFFLCLRIRPTIFLGVPRVYEKIIDKIQPKKGGINDWAMKNAISGISNAQTGGHKQRGYGLAMHILRKKLRKIGLSRTRLFLNCVSPLSSDLMNSLCGCGICVYDGLCLPETTGFCTINRFNTFLPNTLGTPINEEVKVEIDEGKVVVRGPTVACGYTDHSLNGNFTETSVVTGFTGHFQNEKNGDFLVTEKPTTPLIIAITGEYTYPIPIEERLKTITTVTNALVVGKNQKYVGALIFTNPQEVVKELKEKAPLKECIGKDPFYGNFVKLQIEKINASLPRCSKIKRFIVLLEGEPIGDIDDEKRQSLIEKYEHQIDLLFKPTN</sequence>
<dbReference type="VEuPathDB" id="AmoebaDB:EIN_247450"/>
<keyword evidence="2 6" id="KW-0436">Ligase</keyword>
<dbReference type="PANTHER" id="PTHR43272:SF83">
    <property type="entry name" value="ACYL-COA SYNTHETASE LONG-CHAIN, ISOFORM J"/>
    <property type="match status" value="1"/>
</dbReference>
<evidence type="ECO:0000313" key="7">
    <source>
        <dbReference type="Proteomes" id="UP000014680"/>
    </source>
</evidence>
<dbReference type="Gene3D" id="3.40.50.12780">
    <property type="entry name" value="N-terminal domain of ligase-like"/>
    <property type="match status" value="1"/>
</dbReference>
<dbReference type="Pfam" id="PF00501">
    <property type="entry name" value="AMP-binding"/>
    <property type="match status" value="1"/>
</dbReference>
<evidence type="ECO:0000259" key="5">
    <source>
        <dbReference type="Pfam" id="PF00501"/>
    </source>
</evidence>
<name>A0A0A1UDZ6_ENTIV</name>
<keyword evidence="7" id="KW-1185">Reference proteome</keyword>
<dbReference type="GeneID" id="14893798"/>
<gene>
    <name evidence="6" type="ORF">EIN_247450</name>
</gene>
<dbReference type="Proteomes" id="UP000014680">
    <property type="component" value="Unassembled WGS sequence"/>
</dbReference>
<reference evidence="6 7" key="1">
    <citation type="submission" date="2012-10" db="EMBL/GenBank/DDBJ databases">
        <authorList>
            <person name="Zafar N."/>
            <person name="Inman J."/>
            <person name="Hall N."/>
            <person name="Lorenzi H."/>
            <person name="Caler E."/>
        </authorList>
    </citation>
    <scope>NUCLEOTIDE SEQUENCE [LARGE SCALE GENOMIC DNA]</scope>
    <source>
        <strain evidence="6 7">IP1</strain>
    </source>
</reference>
<dbReference type="KEGG" id="eiv:EIN_247450"/>
<dbReference type="GO" id="GO:0005811">
    <property type="term" value="C:lipid droplet"/>
    <property type="evidence" value="ECO:0007669"/>
    <property type="project" value="TreeGrafter"/>
</dbReference>
<evidence type="ECO:0000256" key="1">
    <source>
        <dbReference type="ARBA" id="ARBA00006432"/>
    </source>
</evidence>
<evidence type="ECO:0000313" key="6">
    <source>
        <dbReference type="EMBL" id="ELP94831.1"/>
    </source>
</evidence>
<dbReference type="GO" id="GO:0005524">
    <property type="term" value="F:ATP binding"/>
    <property type="evidence" value="ECO:0007669"/>
    <property type="project" value="UniProtKB-KW"/>
</dbReference>
<dbReference type="Pfam" id="PF23562">
    <property type="entry name" value="AMP-binding_C_3"/>
    <property type="match status" value="1"/>
</dbReference>
<evidence type="ECO:0000256" key="4">
    <source>
        <dbReference type="ARBA" id="ARBA00022840"/>
    </source>
</evidence>
<dbReference type="InterPro" id="IPR000873">
    <property type="entry name" value="AMP-dep_synth/lig_dom"/>
</dbReference>